<feature type="transmembrane region" description="Helical" evidence="1">
    <location>
        <begin position="32"/>
        <end position="54"/>
    </location>
</feature>
<sequence>MKDRSDKYAGENFLTWEAGVPLMTNLFILYDLLVFSGLAWFVPSTLVSVIVSWLEPPADPAVVFSVFKLMAAIVLIFLGFFFVAGVFFLRNRFFARYVLNGSGSDCETAKGASPKISFTSWAHFFSLAPWPVPEGSVSGWGKGKWIEWHRVRAVVPHRWCRTVTLSSGWVAIQRLYCPDQKTYEQVLAICLEEVERAGREKAGLKGK</sequence>
<evidence type="ECO:0000313" key="2">
    <source>
        <dbReference type="EMBL" id="EHM13528.1"/>
    </source>
</evidence>
<keyword evidence="1" id="KW-0472">Membrane</keyword>
<dbReference type="eggNOG" id="ENOG502ZK1Z">
    <property type="taxonomic scope" value="Bacteria"/>
</dbReference>
<dbReference type="OrthoDB" id="5564at2"/>
<keyword evidence="3" id="KW-1185">Reference proteome</keyword>
<proteinExistence type="predicted"/>
<dbReference type="EMBL" id="CM001376">
    <property type="protein sequence ID" value="EHM13528.1"/>
    <property type="molecule type" value="Genomic_DNA"/>
</dbReference>
<evidence type="ECO:0000313" key="3">
    <source>
        <dbReference type="Proteomes" id="UP000003806"/>
    </source>
</evidence>
<dbReference type="RefSeq" id="WP_008521610.1">
    <property type="nucleotide sequence ID" value="NZ_CM001376.1"/>
</dbReference>
<dbReference type="STRING" id="885272.JonanDRAFT_1162"/>
<evidence type="ECO:0000256" key="1">
    <source>
        <dbReference type="SAM" id="Phobius"/>
    </source>
</evidence>
<accession>H0ULG9</accession>
<organism evidence="2 3">
    <name type="scientific">Jonquetella anthropi DSM 22815</name>
    <dbReference type="NCBI Taxonomy" id="885272"/>
    <lineage>
        <taxon>Bacteria</taxon>
        <taxon>Thermotogati</taxon>
        <taxon>Synergistota</taxon>
        <taxon>Synergistia</taxon>
        <taxon>Synergistales</taxon>
        <taxon>Dethiosulfovibrionaceae</taxon>
        <taxon>Jonquetella</taxon>
    </lineage>
</organism>
<dbReference type="AlphaFoldDB" id="H0ULG9"/>
<reference evidence="2 3" key="1">
    <citation type="submission" date="2011-11" db="EMBL/GenBank/DDBJ databases">
        <title>The Noncontiguous Finished genome of Jonquetella anthropi DSM 22815.</title>
        <authorList>
            <consortium name="US DOE Joint Genome Institute (JGI-PGF)"/>
            <person name="Lucas S."/>
            <person name="Copeland A."/>
            <person name="Lapidus A."/>
            <person name="Glavina del Rio T."/>
            <person name="Dalin E."/>
            <person name="Tice H."/>
            <person name="Bruce D."/>
            <person name="Goodwin L."/>
            <person name="Pitluck S."/>
            <person name="Peters L."/>
            <person name="Mikhailova N."/>
            <person name="Held B."/>
            <person name="Kyrpides N."/>
            <person name="Mavromatis K."/>
            <person name="Ivanova N."/>
            <person name="Markowitz V."/>
            <person name="Cheng J.-F."/>
            <person name="Hugenholtz P."/>
            <person name="Woyke T."/>
            <person name="Wu D."/>
            <person name="Gronow S."/>
            <person name="Wellnitz S."/>
            <person name="Brambilla E."/>
            <person name="Klenk H.-P."/>
            <person name="Eisen J.A."/>
        </authorList>
    </citation>
    <scope>NUCLEOTIDE SEQUENCE [LARGE SCALE GENOMIC DNA]</scope>
    <source>
        <strain evidence="2 3">DSM 22815</strain>
    </source>
</reference>
<keyword evidence="1" id="KW-0812">Transmembrane</keyword>
<gene>
    <name evidence="2" type="ORF">JonanDRAFT_1162</name>
</gene>
<name>H0ULG9_9BACT</name>
<feature type="transmembrane region" description="Helical" evidence="1">
    <location>
        <begin position="66"/>
        <end position="89"/>
    </location>
</feature>
<dbReference type="HOGENOM" id="CLU_1394559_0_0_0"/>
<keyword evidence="1" id="KW-1133">Transmembrane helix</keyword>
<dbReference type="Proteomes" id="UP000003806">
    <property type="component" value="Chromosome"/>
</dbReference>
<protein>
    <submittedName>
        <fullName evidence="2">Uncharacterized protein</fullName>
    </submittedName>
</protein>